<feature type="signal peptide" evidence="1">
    <location>
        <begin position="1"/>
        <end position="20"/>
    </location>
</feature>
<keyword evidence="1" id="KW-0732">Signal</keyword>
<organism evidence="2 3">
    <name type="scientific">Tahibacter soli</name>
    <dbReference type="NCBI Taxonomy" id="2983605"/>
    <lineage>
        <taxon>Bacteria</taxon>
        <taxon>Pseudomonadati</taxon>
        <taxon>Pseudomonadota</taxon>
        <taxon>Gammaproteobacteria</taxon>
        <taxon>Lysobacterales</taxon>
        <taxon>Rhodanobacteraceae</taxon>
        <taxon>Tahibacter</taxon>
    </lineage>
</organism>
<dbReference type="EMBL" id="JAOVZO020000003">
    <property type="protein sequence ID" value="MDC8011962.1"/>
    <property type="molecule type" value="Genomic_DNA"/>
</dbReference>
<dbReference type="AlphaFoldDB" id="A0A9X3YGV2"/>
<evidence type="ECO:0000313" key="2">
    <source>
        <dbReference type="EMBL" id="MDC8011962.1"/>
    </source>
</evidence>
<evidence type="ECO:0008006" key="4">
    <source>
        <dbReference type="Google" id="ProtNLM"/>
    </source>
</evidence>
<dbReference type="Proteomes" id="UP001139971">
    <property type="component" value="Unassembled WGS sequence"/>
</dbReference>
<gene>
    <name evidence="2" type="ORF">OD750_005305</name>
</gene>
<proteinExistence type="predicted"/>
<dbReference type="RefSeq" id="WP_263543228.1">
    <property type="nucleotide sequence ID" value="NZ_JAOVZO020000003.1"/>
</dbReference>
<name>A0A9X3YGV2_9GAMM</name>
<dbReference type="PROSITE" id="PS51257">
    <property type="entry name" value="PROKAR_LIPOPROTEIN"/>
    <property type="match status" value="1"/>
</dbReference>
<evidence type="ECO:0000256" key="1">
    <source>
        <dbReference type="SAM" id="SignalP"/>
    </source>
</evidence>
<protein>
    <recommendedName>
        <fullName evidence="4">Lipoprotein</fullName>
    </recommendedName>
</protein>
<accession>A0A9X3YGV2</accession>
<sequence>MRRLVVLLCAALAAGCSNDAAVPPPVTTAPAAAAPAPPPAAAGNVLTMTLDGKPWKADREIFGAFDPPGMARRLIMAGSFGPKDANEQTFNLNVAGVDKPGRYVVRTREASVGNAAQVANLSRERYLVGGALGFDVTVDVDVLARNPTRIDARFSGTLTANDGATVVVADGRFRYSE</sequence>
<keyword evidence="3" id="KW-1185">Reference proteome</keyword>
<reference evidence="2" key="1">
    <citation type="submission" date="2023-02" db="EMBL/GenBank/DDBJ databases">
        <title>Tahibacter soli sp. nov. isolated from soil.</title>
        <authorList>
            <person name="Baek J.H."/>
            <person name="Lee J.K."/>
            <person name="Choi D.G."/>
            <person name="Jeon C.O."/>
        </authorList>
    </citation>
    <scope>NUCLEOTIDE SEQUENCE</scope>
    <source>
        <strain evidence="2">BL</strain>
    </source>
</reference>
<feature type="chain" id="PRO_5040913773" description="Lipoprotein" evidence="1">
    <location>
        <begin position="21"/>
        <end position="177"/>
    </location>
</feature>
<evidence type="ECO:0000313" key="3">
    <source>
        <dbReference type="Proteomes" id="UP001139971"/>
    </source>
</evidence>
<comment type="caution">
    <text evidence="2">The sequence shown here is derived from an EMBL/GenBank/DDBJ whole genome shotgun (WGS) entry which is preliminary data.</text>
</comment>